<dbReference type="SUPFAM" id="SSF47413">
    <property type="entry name" value="lambda repressor-like DNA-binding domains"/>
    <property type="match status" value="1"/>
</dbReference>
<accession>A0A2U3KYU9</accession>
<feature type="domain" description="HTH lacI-type" evidence="6">
    <location>
        <begin position="5"/>
        <end position="59"/>
    </location>
</feature>
<evidence type="ECO:0000256" key="4">
    <source>
        <dbReference type="ARBA" id="ARBA00023163"/>
    </source>
</evidence>
<name>A0A2U3KYU9_9BACT</name>
<dbReference type="Gene3D" id="3.40.50.2300">
    <property type="match status" value="2"/>
</dbReference>
<feature type="region of interest" description="Disordered" evidence="5">
    <location>
        <begin position="333"/>
        <end position="355"/>
    </location>
</feature>
<keyword evidence="4" id="KW-0804">Transcription</keyword>
<dbReference type="GO" id="GO:0003700">
    <property type="term" value="F:DNA-binding transcription factor activity"/>
    <property type="evidence" value="ECO:0007669"/>
    <property type="project" value="TreeGrafter"/>
</dbReference>
<protein>
    <submittedName>
        <fullName evidence="7">Transcriptional regulator, LacI family</fullName>
    </submittedName>
</protein>
<dbReference type="CDD" id="cd06267">
    <property type="entry name" value="PBP1_LacI_sugar_binding-like"/>
    <property type="match status" value="1"/>
</dbReference>
<dbReference type="Gene3D" id="1.10.260.40">
    <property type="entry name" value="lambda repressor-like DNA-binding domains"/>
    <property type="match status" value="1"/>
</dbReference>
<proteinExistence type="predicted"/>
<keyword evidence="2" id="KW-0805">Transcription regulation</keyword>
<dbReference type="Pfam" id="PF00356">
    <property type="entry name" value="LacI"/>
    <property type="match status" value="1"/>
</dbReference>
<dbReference type="GO" id="GO:0000976">
    <property type="term" value="F:transcription cis-regulatory region binding"/>
    <property type="evidence" value="ECO:0007669"/>
    <property type="project" value="TreeGrafter"/>
</dbReference>
<evidence type="ECO:0000313" key="8">
    <source>
        <dbReference type="Proteomes" id="UP000238701"/>
    </source>
</evidence>
<gene>
    <name evidence="7" type="ORF">SBA1_550094</name>
</gene>
<dbReference type="CDD" id="cd01392">
    <property type="entry name" value="HTH_LacI"/>
    <property type="match status" value="1"/>
</dbReference>
<sequence length="355" mass="38813">MNPPVTMRQIAERARVSIGTVSHVINDTAKVREKLRQRVLEAIRSLGYQPSQLARGLRRNQTSMLVMIIPDVTNPFFPAVVRGVEDVAYSSSLRLVLCNTDNDPRKEISYLNELRAYRPAGWLVIPAADSEIAAHLKSPVPGSPVVCLDRQPKGWSGDVVLVANEAGAYSATRHLLRMGHRQLAVITGPLHLANAVERLNGFKRALAEAKVSIEPDYVQEARFERNSGYHAAKRLLGMLPRPTAIFACNDLMALGVLLAARELGLHCPEELSIVGFDNLDFAEFTAPALTTVCQPGYQLGTTAARLLLERIAGLKQPPQRVVLPTELKIRNSVASPSSAHSAPERKQSGEVAEVC</sequence>
<reference evidence="8" key="1">
    <citation type="submission" date="2018-02" db="EMBL/GenBank/DDBJ databases">
        <authorList>
            <person name="Hausmann B."/>
        </authorList>
    </citation>
    <scope>NUCLEOTIDE SEQUENCE [LARGE SCALE GENOMIC DNA]</scope>
    <source>
        <strain evidence="8">Peat soil MAG SbA1</strain>
    </source>
</reference>
<keyword evidence="1" id="KW-0678">Repressor</keyword>
<evidence type="ECO:0000256" key="3">
    <source>
        <dbReference type="ARBA" id="ARBA00023125"/>
    </source>
</evidence>
<dbReference type="InterPro" id="IPR010982">
    <property type="entry name" value="Lambda_DNA-bd_dom_sf"/>
</dbReference>
<keyword evidence="3" id="KW-0238">DNA-binding</keyword>
<dbReference type="Proteomes" id="UP000238701">
    <property type="component" value="Unassembled WGS sequence"/>
</dbReference>
<evidence type="ECO:0000259" key="6">
    <source>
        <dbReference type="PROSITE" id="PS50932"/>
    </source>
</evidence>
<dbReference type="PANTHER" id="PTHR30146:SF148">
    <property type="entry name" value="HTH-TYPE TRANSCRIPTIONAL REPRESSOR PURR-RELATED"/>
    <property type="match status" value="1"/>
</dbReference>
<dbReference type="PROSITE" id="PS50932">
    <property type="entry name" value="HTH_LACI_2"/>
    <property type="match status" value="1"/>
</dbReference>
<dbReference type="AlphaFoldDB" id="A0A2U3KYU9"/>
<evidence type="ECO:0000256" key="5">
    <source>
        <dbReference type="SAM" id="MobiDB-lite"/>
    </source>
</evidence>
<evidence type="ECO:0000256" key="2">
    <source>
        <dbReference type="ARBA" id="ARBA00023015"/>
    </source>
</evidence>
<dbReference type="Pfam" id="PF13377">
    <property type="entry name" value="Peripla_BP_3"/>
    <property type="match status" value="1"/>
</dbReference>
<evidence type="ECO:0000256" key="1">
    <source>
        <dbReference type="ARBA" id="ARBA00022491"/>
    </source>
</evidence>
<evidence type="ECO:0000313" key="7">
    <source>
        <dbReference type="EMBL" id="SPF44729.1"/>
    </source>
</evidence>
<dbReference type="InterPro" id="IPR028082">
    <property type="entry name" value="Peripla_BP_I"/>
</dbReference>
<dbReference type="SUPFAM" id="SSF53822">
    <property type="entry name" value="Periplasmic binding protein-like I"/>
    <property type="match status" value="1"/>
</dbReference>
<dbReference type="EMBL" id="OMOD01000150">
    <property type="protein sequence ID" value="SPF44729.1"/>
    <property type="molecule type" value="Genomic_DNA"/>
</dbReference>
<organism evidence="7 8">
    <name type="scientific">Candidatus Sulfotelmatobacter kueseliae</name>
    <dbReference type="NCBI Taxonomy" id="2042962"/>
    <lineage>
        <taxon>Bacteria</taxon>
        <taxon>Pseudomonadati</taxon>
        <taxon>Acidobacteriota</taxon>
        <taxon>Terriglobia</taxon>
        <taxon>Terriglobales</taxon>
        <taxon>Candidatus Korobacteraceae</taxon>
        <taxon>Candidatus Sulfotelmatobacter</taxon>
    </lineage>
</organism>
<dbReference type="InterPro" id="IPR046335">
    <property type="entry name" value="LacI/GalR-like_sensor"/>
</dbReference>
<dbReference type="InterPro" id="IPR000843">
    <property type="entry name" value="HTH_LacI"/>
</dbReference>
<dbReference type="SMART" id="SM00354">
    <property type="entry name" value="HTH_LACI"/>
    <property type="match status" value="1"/>
</dbReference>
<dbReference type="PANTHER" id="PTHR30146">
    <property type="entry name" value="LACI-RELATED TRANSCRIPTIONAL REPRESSOR"/>
    <property type="match status" value="1"/>
</dbReference>